<keyword evidence="3" id="KW-1185">Reference proteome</keyword>
<evidence type="ECO:0000259" key="1">
    <source>
        <dbReference type="Pfam" id="PF16363"/>
    </source>
</evidence>
<gene>
    <name evidence="2" type="ORF">JCM21531_2278</name>
</gene>
<dbReference type="Gene3D" id="3.40.50.720">
    <property type="entry name" value="NAD(P)-binding Rossmann-like Domain"/>
    <property type="match status" value="1"/>
</dbReference>
<sequence>MLTGNQIIVPGRGLPLIQFGYIDDLCSAIRLICENNICFGKAYNISGKEHISLKGWVEICAKVLNVEPKIVLVDTSSTGFKAREWFPFRDVTMIGNCDRIKQDIGFEPQYTFEQGMKKIVEFIDLNRLIDGFEISDIEKSILSKLS</sequence>
<dbReference type="Proteomes" id="UP000019109">
    <property type="component" value="Unassembled WGS sequence"/>
</dbReference>
<dbReference type="PANTHER" id="PTHR43000">
    <property type="entry name" value="DTDP-D-GLUCOSE 4,6-DEHYDRATASE-RELATED"/>
    <property type="match status" value="1"/>
</dbReference>
<comment type="caution">
    <text evidence="2">The sequence shown here is derived from an EMBL/GenBank/DDBJ whole genome shotgun (WGS) entry which is preliminary data.</text>
</comment>
<reference evidence="2" key="1">
    <citation type="journal article" date="2014" name="Genome Announc.">
        <title>Draft Genome Sequence of Clostridium straminisolvens Strain JCM 21531T, Isolated from a Cellulose-Degrading Bacterial Community.</title>
        <authorList>
            <person name="Yuki M."/>
            <person name="Oshima K."/>
            <person name="Suda W."/>
            <person name="Sakamoto M."/>
            <person name="Kitamura K."/>
            <person name="Iida T."/>
            <person name="Hattori M."/>
            <person name="Ohkuma M."/>
        </authorList>
    </citation>
    <scope>NUCLEOTIDE SEQUENCE [LARGE SCALE GENOMIC DNA]</scope>
    <source>
        <strain evidence="2">JCM 21531</strain>
    </source>
</reference>
<dbReference type="OrthoDB" id="9811743at2"/>
<protein>
    <submittedName>
        <fullName evidence="2">dTDP-glucose 4,6-dehydratase</fullName>
    </submittedName>
</protein>
<dbReference type="EMBL" id="BAVR01000025">
    <property type="protein sequence ID" value="GAE88803.1"/>
    <property type="molecule type" value="Genomic_DNA"/>
</dbReference>
<dbReference type="RefSeq" id="WP_059387192.1">
    <property type="nucleotide sequence ID" value="NZ_BAVR01000025.1"/>
</dbReference>
<dbReference type="SUPFAM" id="SSF51735">
    <property type="entry name" value="NAD(P)-binding Rossmann-fold domains"/>
    <property type="match status" value="1"/>
</dbReference>
<dbReference type="InterPro" id="IPR016040">
    <property type="entry name" value="NAD(P)-bd_dom"/>
</dbReference>
<dbReference type="STRING" id="1294263.JCM21531_2278"/>
<organism evidence="2 3">
    <name type="scientific">Acetivibrio straminisolvens JCM 21531</name>
    <dbReference type="NCBI Taxonomy" id="1294263"/>
    <lineage>
        <taxon>Bacteria</taxon>
        <taxon>Bacillati</taxon>
        <taxon>Bacillota</taxon>
        <taxon>Clostridia</taxon>
        <taxon>Eubacteriales</taxon>
        <taxon>Oscillospiraceae</taxon>
        <taxon>Acetivibrio</taxon>
    </lineage>
</organism>
<evidence type="ECO:0000313" key="2">
    <source>
        <dbReference type="EMBL" id="GAE88803.1"/>
    </source>
</evidence>
<dbReference type="AlphaFoldDB" id="W4V7L4"/>
<feature type="domain" description="NAD(P)-binding" evidence="1">
    <location>
        <begin position="9"/>
        <end position="118"/>
    </location>
</feature>
<dbReference type="Pfam" id="PF16363">
    <property type="entry name" value="GDP_Man_Dehyd"/>
    <property type="match status" value="1"/>
</dbReference>
<proteinExistence type="predicted"/>
<name>W4V7L4_9FIRM</name>
<dbReference type="InterPro" id="IPR036291">
    <property type="entry name" value="NAD(P)-bd_dom_sf"/>
</dbReference>
<evidence type="ECO:0000313" key="3">
    <source>
        <dbReference type="Proteomes" id="UP000019109"/>
    </source>
</evidence>
<accession>W4V7L4</accession>